<feature type="compositionally biased region" description="Gly residues" evidence="14">
    <location>
        <begin position="715"/>
        <end position="727"/>
    </location>
</feature>
<dbReference type="Pfam" id="PF00397">
    <property type="entry name" value="WW"/>
    <property type="match status" value="2"/>
</dbReference>
<dbReference type="PROSITE" id="PS50106">
    <property type="entry name" value="PDZ"/>
    <property type="match status" value="5"/>
</dbReference>
<dbReference type="AlphaFoldDB" id="A0A8C8VR67"/>
<feature type="region of interest" description="Disordered" evidence="14">
    <location>
        <begin position="673"/>
        <end position="727"/>
    </location>
</feature>
<name>A0A8C8VR67_9SAUR</name>
<evidence type="ECO:0000256" key="1">
    <source>
        <dbReference type="ARBA" id="ARBA00004170"/>
    </source>
</evidence>
<dbReference type="SMART" id="SM00456">
    <property type="entry name" value="WW"/>
    <property type="match status" value="2"/>
</dbReference>
<feature type="domain" description="WW" evidence="15">
    <location>
        <begin position="76"/>
        <end position="109"/>
    </location>
</feature>
<dbReference type="GO" id="GO:0005634">
    <property type="term" value="C:nucleus"/>
    <property type="evidence" value="ECO:0007669"/>
    <property type="project" value="UniProtKB-ARBA"/>
</dbReference>
<dbReference type="Pfam" id="PF00595">
    <property type="entry name" value="PDZ"/>
    <property type="match status" value="5"/>
</dbReference>
<evidence type="ECO:0000256" key="4">
    <source>
        <dbReference type="ARBA" id="ARBA00022553"/>
    </source>
</evidence>
<keyword evidence="8" id="KW-0965">Cell junction</keyword>
<feature type="compositionally biased region" description="Low complexity" evidence="14">
    <location>
        <begin position="853"/>
        <end position="862"/>
    </location>
</feature>
<evidence type="ECO:0000259" key="16">
    <source>
        <dbReference type="PROSITE" id="PS50106"/>
    </source>
</evidence>
<evidence type="ECO:0000256" key="2">
    <source>
        <dbReference type="ARBA" id="ARBA00004435"/>
    </source>
</evidence>
<evidence type="ECO:0000256" key="5">
    <source>
        <dbReference type="ARBA" id="ARBA00022737"/>
    </source>
</evidence>
<dbReference type="Gene3D" id="2.20.70.10">
    <property type="match status" value="2"/>
</dbReference>
<keyword evidence="4" id="KW-0597">Phosphoprotein</keyword>
<dbReference type="CDD" id="cd06732">
    <property type="entry name" value="PDZ2_MAGI-1_3-like"/>
    <property type="match status" value="1"/>
</dbReference>
<evidence type="ECO:0000256" key="10">
    <source>
        <dbReference type="ARBA" id="ARBA00058771"/>
    </source>
</evidence>
<feature type="domain" description="WW" evidence="15">
    <location>
        <begin position="123"/>
        <end position="156"/>
    </location>
</feature>
<keyword evidence="9" id="KW-0472">Membrane</keyword>
<feature type="region of interest" description="Disordered" evidence="14">
    <location>
        <begin position="853"/>
        <end position="882"/>
    </location>
</feature>
<dbReference type="PROSITE" id="PS01159">
    <property type="entry name" value="WW_DOMAIN_1"/>
    <property type="match status" value="2"/>
</dbReference>
<dbReference type="FunFam" id="2.20.70.10:FF:000001">
    <property type="entry name" value="Membrane-associated guanylate kinase, WW and PDZ domain-containing protein 1"/>
    <property type="match status" value="1"/>
</dbReference>
<dbReference type="Proteomes" id="UP000694393">
    <property type="component" value="Unplaced"/>
</dbReference>
<dbReference type="CDD" id="cd00201">
    <property type="entry name" value="WW"/>
    <property type="match status" value="2"/>
</dbReference>
<feature type="compositionally biased region" description="Polar residues" evidence="14">
    <location>
        <begin position="328"/>
        <end position="342"/>
    </location>
</feature>
<protein>
    <recommendedName>
        <fullName evidence="11">Membrane-associated guanylate kinase, WW and PDZ domain-containing protein 1</fullName>
    </recommendedName>
    <alternativeName>
        <fullName evidence="12">BAI1-associated protein 1</fullName>
    </alternativeName>
    <alternativeName>
        <fullName evidence="13">Membrane-associated guanylate kinase inverted 1</fullName>
    </alternativeName>
</protein>
<evidence type="ECO:0000256" key="13">
    <source>
        <dbReference type="ARBA" id="ARBA00079517"/>
    </source>
</evidence>
<feature type="compositionally biased region" description="Low complexity" evidence="14">
    <location>
        <begin position="484"/>
        <end position="501"/>
    </location>
</feature>
<reference evidence="17" key="2">
    <citation type="submission" date="2025-09" db="UniProtKB">
        <authorList>
            <consortium name="Ensembl"/>
        </authorList>
    </citation>
    <scope>IDENTIFICATION</scope>
</reference>
<evidence type="ECO:0000256" key="8">
    <source>
        <dbReference type="ARBA" id="ARBA00022949"/>
    </source>
</evidence>
<feature type="domain" description="PDZ" evidence="16">
    <location>
        <begin position="738"/>
        <end position="834"/>
    </location>
</feature>
<dbReference type="GO" id="GO:0005524">
    <property type="term" value="F:ATP binding"/>
    <property type="evidence" value="ECO:0007669"/>
    <property type="project" value="UniProtKB-KW"/>
</dbReference>
<feature type="region of interest" description="Disordered" evidence="14">
    <location>
        <begin position="542"/>
        <end position="573"/>
    </location>
</feature>
<dbReference type="Ensembl" id="ENSPCET00000027062.1">
    <property type="protein sequence ID" value="ENSPCEP00000026192.1"/>
    <property type="gene ID" value="ENSPCEG00000015658.1"/>
</dbReference>
<keyword evidence="6" id="KW-0547">Nucleotide-binding</keyword>
<proteinExistence type="predicted"/>
<comment type="function">
    <text evidence="10">Plays a role in coupling actin fibers to cell junctions in endothelial cells, via its interaction with AMOTL2 and CDH5. May regulate acid-induced ASIC3 currents by modulating its expression at the cell surface.</text>
</comment>
<dbReference type="PROSITE" id="PS50020">
    <property type="entry name" value="WW_DOMAIN_2"/>
    <property type="match status" value="2"/>
</dbReference>
<dbReference type="FunFam" id="2.30.42.10:FF:000006">
    <property type="entry name" value="Membrane associated guanylate kinase, WW and PDZ domain containing 1"/>
    <property type="match status" value="1"/>
</dbReference>
<feature type="region of interest" description="Disordered" evidence="14">
    <location>
        <begin position="463"/>
        <end position="510"/>
    </location>
</feature>
<organism evidence="17 18">
    <name type="scientific">Pelusios castaneus</name>
    <name type="common">West African mud turtle</name>
    <dbReference type="NCBI Taxonomy" id="367368"/>
    <lineage>
        <taxon>Eukaryota</taxon>
        <taxon>Metazoa</taxon>
        <taxon>Chordata</taxon>
        <taxon>Craniata</taxon>
        <taxon>Vertebrata</taxon>
        <taxon>Euteleostomi</taxon>
        <taxon>Archelosauria</taxon>
        <taxon>Testudinata</taxon>
        <taxon>Testudines</taxon>
        <taxon>Pleurodira</taxon>
        <taxon>Pelomedusidae</taxon>
        <taxon>Pelusios</taxon>
    </lineage>
</organism>
<keyword evidence="5" id="KW-0677">Repeat</keyword>
<evidence type="ECO:0000256" key="9">
    <source>
        <dbReference type="ARBA" id="ARBA00023136"/>
    </source>
</evidence>
<dbReference type="PANTHER" id="PTHR10316">
    <property type="entry name" value="MEMBRANE ASSOCIATED GUANYLATE KINASE-RELATED"/>
    <property type="match status" value="1"/>
</dbReference>
<dbReference type="FunFam" id="2.30.42.10:FF:000012">
    <property type="entry name" value="Membrane associated guanylate kinase, WW and PDZ domain containing 1"/>
    <property type="match status" value="1"/>
</dbReference>
<keyword evidence="18" id="KW-1185">Reference proteome</keyword>
<evidence type="ECO:0000256" key="11">
    <source>
        <dbReference type="ARBA" id="ARBA00070829"/>
    </source>
</evidence>
<feature type="domain" description="PDZ" evidence="16">
    <location>
        <begin position="214"/>
        <end position="283"/>
    </location>
</feature>
<keyword evidence="7" id="KW-0067">ATP-binding</keyword>
<sequence length="995" mass="108308">MQNAGIVHTENDDEDDVPEMNSSFTADSGDQDEHNIQSVRETVPPPVNNSITAVPTTEPSQKLPQYLPPSAEENLGPLPENWEMAYTENGEVYFIDHNTKTTSWLDPRCLNKQQKPLEECEDDELPAGWEKIEDPVYGVYYVDHINRKTQYENPVLEAKRKKHLEQQQQQPEGWHPVWRAQSKGEMRSLHLHGPSAGKPFFTRNPSELKGKFIHTKLRKSSRGFGFTVVGGDEPDEFLQIKSLVLDGPAALDGKMETGDVIVSVNDTCVLGHTHAQVVKIFQSIPIGASVDLELCRGYPLPFDPDDPNTSLVTSVAILDKEPIIVNGQENYDSPASHSSKTGKVNGLKEQRPSSPAEVSSNGSHGYPNDTVSLASSIATQPELITVHIVKGPMGFGFTIADSPGGGGQRVKQIVDSPRCRGLKEGDLIVEVNKKNVQNLTHNQVVDMLIECPKGSEVTLLVQRGGVPIPKKSPKSQPLERKDSQNSSQHSVSSHRSTHTASPIHTTQVLPDYPATEAPAVEQPDSSGQKKPDPFKIWAQSRSMYESRPMSPSPATGLNKGEREREINSTNFGEFPDYQEQDIFLWRKETGFGFRILGGNEPGEPIYIGHIVPVGAADADGRLRSGDELICVDGTPVVGKSHQLVVQLMQQAAKQGHVNLTIRRKVVYAVPKAENEVPSPASSHHSSNQPASLTEEKRTPQGSQNSLNTVSSGSGSTSGIGSGGGGGSGVVSTAVQPYDVEIRRGENEGFGFVIVSSVSRPEAGTTFAGNACAAMPHKIGRIIEGSPADRCGKLKVGDRILAVNGCSITNKSHSDIVNLIKEAGNTVTLRIIPGDESSNATLLTNAEKIATITTTHTPQQIPQESRNNAKPKQESQFDFKPPQAAQDQDFYTVELERGAKGFGFSLRGGREYSMDLYVLRLAEDGPAERCGKMRIGDEILEINGETTKNMKHARAIELIKNGGRRVRLFLKRGDGSVPEYGGSNYENIPFFPGITP</sequence>
<dbReference type="InterPro" id="IPR001202">
    <property type="entry name" value="WW_dom"/>
</dbReference>
<reference evidence="17" key="1">
    <citation type="submission" date="2025-08" db="UniProtKB">
        <authorList>
            <consortium name="Ensembl"/>
        </authorList>
    </citation>
    <scope>IDENTIFICATION</scope>
</reference>
<dbReference type="PANTHER" id="PTHR10316:SF12">
    <property type="entry name" value="MEMBRANE-ASSOCIATED GUANYLATE KINASE, WW AND PDZ DOMAIN-CONTAINING PROTEIN 1"/>
    <property type="match status" value="1"/>
</dbReference>
<dbReference type="InterPro" id="IPR036034">
    <property type="entry name" value="PDZ_sf"/>
</dbReference>
<dbReference type="Pfam" id="PF16663">
    <property type="entry name" value="MAGI_u1"/>
    <property type="match status" value="1"/>
</dbReference>
<dbReference type="FunFam" id="2.30.42.10:FF:000005">
    <property type="entry name" value="Membrane associated guanylate kinase, WW and PDZ domain containing 1"/>
    <property type="match status" value="1"/>
</dbReference>
<feature type="compositionally biased region" description="Polar residues" evidence="14">
    <location>
        <begin position="48"/>
        <end position="63"/>
    </location>
</feature>
<feature type="domain" description="PDZ" evidence="16">
    <location>
        <begin position="385"/>
        <end position="463"/>
    </location>
</feature>
<feature type="domain" description="PDZ" evidence="16">
    <location>
        <begin position="891"/>
        <end position="973"/>
    </location>
</feature>
<dbReference type="CDD" id="cd06731">
    <property type="entry name" value="PDZ1_MAGI-1_3-like"/>
    <property type="match status" value="1"/>
</dbReference>
<dbReference type="GO" id="GO:0005737">
    <property type="term" value="C:cytoplasm"/>
    <property type="evidence" value="ECO:0007669"/>
    <property type="project" value="UniProtKB-ARBA"/>
</dbReference>
<dbReference type="InterPro" id="IPR001478">
    <property type="entry name" value="PDZ"/>
</dbReference>
<dbReference type="SMART" id="SM00228">
    <property type="entry name" value="PDZ"/>
    <property type="match status" value="5"/>
</dbReference>
<evidence type="ECO:0000313" key="17">
    <source>
        <dbReference type="Ensembl" id="ENSPCEP00000026192.1"/>
    </source>
</evidence>
<dbReference type="Gene3D" id="2.30.42.10">
    <property type="match status" value="5"/>
</dbReference>
<feature type="compositionally biased region" description="Polar residues" evidence="14">
    <location>
        <begin position="679"/>
        <end position="691"/>
    </location>
</feature>
<feature type="region of interest" description="Disordered" evidence="14">
    <location>
        <begin position="328"/>
        <end position="367"/>
    </location>
</feature>
<dbReference type="CDD" id="cd06734">
    <property type="entry name" value="PDZ4_MAGI-1_3-like"/>
    <property type="match status" value="1"/>
</dbReference>
<dbReference type="Pfam" id="PF16666">
    <property type="entry name" value="MAGI_u5"/>
    <property type="match status" value="1"/>
</dbReference>
<dbReference type="FunFam" id="2.30.42.10:FF:000042">
    <property type="entry name" value="Membrane-associated guanylate kinase, WW and PDZ domain-containing protein 3 isoform 1"/>
    <property type="match status" value="1"/>
</dbReference>
<feature type="domain" description="PDZ" evidence="16">
    <location>
        <begin position="581"/>
        <end position="663"/>
    </location>
</feature>
<dbReference type="CDD" id="cd06735">
    <property type="entry name" value="PDZ5_MAGI-1_3-like"/>
    <property type="match status" value="1"/>
</dbReference>
<dbReference type="FunFam" id="2.30.42.10:FF:000015">
    <property type="entry name" value="Membrane associated guanylate kinase, WW and PDZ domain containing 1"/>
    <property type="match status" value="1"/>
</dbReference>
<dbReference type="GO" id="GO:0007165">
    <property type="term" value="P:signal transduction"/>
    <property type="evidence" value="ECO:0007669"/>
    <property type="project" value="TreeGrafter"/>
</dbReference>
<dbReference type="GO" id="GO:0005923">
    <property type="term" value="C:bicellular tight junction"/>
    <property type="evidence" value="ECO:0007669"/>
    <property type="project" value="UniProtKB-SubCell"/>
</dbReference>
<feature type="region of interest" description="Disordered" evidence="14">
    <location>
        <begin position="1"/>
        <end position="63"/>
    </location>
</feature>
<evidence type="ECO:0000256" key="7">
    <source>
        <dbReference type="ARBA" id="ARBA00022840"/>
    </source>
</evidence>
<evidence type="ECO:0000256" key="6">
    <source>
        <dbReference type="ARBA" id="ARBA00022741"/>
    </source>
</evidence>
<keyword evidence="3" id="KW-0796">Tight junction</keyword>
<feature type="compositionally biased region" description="Polar residues" evidence="14">
    <location>
        <begin position="352"/>
        <end position="367"/>
    </location>
</feature>
<evidence type="ECO:0000313" key="18">
    <source>
        <dbReference type="Proteomes" id="UP000694393"/>
    </source>
</evidence>
<dbReference type="InterPro" id="IPR036020">
    <property type="entry name" value="WW_dom_sf"/>
</dbReference>
<comment type="subcellular location">
    <subcellularLocation>
        <location evidence="2">Cell junction</location>
        <location evidence="2">Tight junction</location>
    </subcellularLocation>
    <subcellularLocation>
        <location evidence="1">Membrane</location>
        <topology evidence="1">Peripheral membrane protein</topology>
    </subcellularLocation>
</comment>
<evidence type="ECO:0000256" key="12">
    <source>
        <dbReference type="ARBA" id="ARBA00078448"/>
    </source>
</evidence>
<evidence type="ECO:0000256" key="14">
    <source>
        <dbReference type="SAM" id="MobiDB-lite"/>
    </source>
</evidence>
<evidence type="ECO:0000256" key="3">
    <source>
        <dbReference type="ARBA" id="ARBA00022427"/>
    </source>
</evidence>
<evidence type="ECO:0000259" key="15">
    <source>
        <dbReference type="PROSITE" id="PS50020"/>
    </source>
</evidence>
<accession>A0A8C8VR67</accession>
<dbReference type="CDD" id="cd06733">
    <property type="entry name" value="PDZ3_MAGI-1_3-like"/>
    <property type="match status" value="1"/>
</dbReference>
<dbReference type="SUPFAM" id="SSF51045">
    <property type="entry name" value="WW domain"/>
    <property type="match status" value="2"/>
</dbReference>
<dbReference type="FunFam" id="2.20.70.10:FF:000002">
    <property type="entry name" value="Membrane-associated guanylate kinase, WW and PDZ domain-containing protein 3 isoform 1"/>
    <property type="match status" value="1"/>
</dbReference>
<dbReference type="GO" id="GO:0016020">
    <property type="term" value="C:membrane"/>
    <property type="evidence" value="ECO:0007669"/>
    <property type="project" value="UniProtKB-SubCell"/>
</dbReference>
<dbReference type="SUPFAM" id="SSF50156">
    <property type="entry name" value="PDZ domain-like"/>
    <property type="match status" value="5"/>
</dbReference>